<accession>A0A3P1WV53</accession>
<feature type="region of interest" description="Disordered" evidence="1">
    <location>
        <begin position="689"/>
        <end position="711"/>
    </location>
</feature>
<dbReference type="Proteomes" id="UP000280935">
    <property type="component" value="Unassembled WGS sequence"/>
</dbReference>
<name>A0A3P1WV53_9ACTN</name>
<proteinExistence type="predicted"/>
<gene>
    <name evidence="2" type="ORF">EII35_07210</name>
</gene>
<feature type="compositionally biased region" description="Pro residues" evidence="1">
    <location>
        <begin position="475"/>
        <end position="484"/>
    </location>
</feature>
<dbReference type="EMBL" id="RQYT01000013">
    <property type="protein sequence ID" value="RRD49667.1"/>
    <property type="molecule type" value="Genomic_DNA"/>
</dbReference>
<evidence type="ECO:0000313" key="2">
    <source>
        <dbReference type="EMBL" id="RRD49667.1"/>
    </source>
</evidence>
<feature type="region of interest" description="Disordered" evidence="1">
    <location>
        <begin position="437"/>
        <end position="531"/>
    </location>
</feature>
<feature type="compositionally biased region" description="Polar residues" evidence="1">
    <location>
        <begin position="692"/>
        <end position="705"/>
    </location>
</feature>
<evidence type="ECO:0000256" key="1">
    <source>
        <dbReference type="SAM" id="MobiDB-lite"/>
    </source>
</evidence>
<feature type="compositionally biased region" description="Basic and acidic residues" evidence="1">
    <location>
        <begin position="500"/>
        <end position="529"/>
    </location>
</feature>
<dbReference type="OrthoDB" id="3259283at2"/>
<dbReference type="AlphaFoldDB" id="A0A3P1WV53"/>
<organism evidence="2 3">
    <name type="scientific">Arachnia propionica</name>
    <dbReference type="NCBI Taxonomy" id="1750"/>
    <lineage>
        <taxon>Bacteria</taxon>
        <taxon>Bacillati</taxon>
        <taxon>Actinomycetota</taxon>
        <taxon>Actinomycetes</taxon>
        <taxon>Propionibacteriales</taxon>
        <taxon>Propionibacteriaceae</taxon>
        <taxon>Arachnia</taxon>
    </lineage>
</organism>
<evidence type="ECO:0000313" key="3">
    <source>
        <dbReference type="Proteomes" id="UP000280935"/>
    </source>
</evidence>
<reference evidence="2 3" key="1">
    <citation type="submission" date="2018-11" db="EMBL/GenBank/DDBJ databases">
        <title>Genomes From Bacteria Associated with the Canine Oral Cavity: a Test Case for Automated Genome-Based Taxonomic Assignment.</title>
        <authorList>
            <person name="Coil D.A."/>
            <person name="Jospin G."/>
            <person name="Darling A.E."/>
            <person name="Wallis C."/>
            <person name="Davis I.J."/>
            <person name="Harris S."/>
            <person name="Eisen J.A."/>
            <person name="Holcombe L.J."/>
            <person name="O'Flynn C."/>
        </authorList>
    </citation>
    <scope>NUCLEOTIDE SEQUENCE [LARGE SCALE GENOMIC DNA]</scope>
    <source>
        <strain evidence="2 3">OH2822_COT-296</strain>
    </source>
</reference>
<feature type="compositionally biased region" description="Basic and acidic residues" evidence="1">
    <location>
        <begin position="450"/>
        <end position="461"/>
    </location>
</feature>
<comment type="caution">
    <text evidence="2">The sequence shown here is derived from an EMBL/GenBank/DDBJ whole genome shotgun (WGS) entry which is preliminary data.</text>
</comment>
<protein>
    <submittedName>
        <fullName evidence="2">Uncharacterized protein</fullName>
    </submittedName>
</protein>
<sequence length="835" mass="91556">MSDGLINPDKFICRSFGLDPEAVEQAGEGLGRMGLEILRKAHGVAKVWRRLPSVYESPEQEAVYRIMAPATVAAARIREDLLKASKPLVKYAEALRIIKPRLEALENDAREFRSSVLEEYPGGEGWRVDHQAVERNKDLLARYNQLHRQVVDEISACENELRSIGLDGAMECLAPSSGLPAEFDQVQEYPWGAPGEPAPRNFLESWMYGAWDNVEEFKDGISALAGYDEHGNHSWENFGNAWDGVRDFVWTHVKVAAGTPQEMLSFNPSDEYKADLNKLATVWGEGVQWDHQAHLRGENGWHAYEEDFHRAGAKTVTGMIPVLGFGRMIRRMTRGKVPVPAGIHPVLGIVGAGAHRVTQPLVHVGQRLRSLGRAGWDRIMGPLDEKLTRLANQVAQGLDQVSGNGWRKVALAGADVGGGGRSPGRWGSHGLVETVVDEDLARGGSRRSHGAGEEGVPRRAADWSGDAEPPRRPTPEGPDLPEPADPVRRDRHGNPLIVDENGKPLPEDRGDGRSHYASDPEGTFRDTQGKLRSSVDGAKFAEDPYAGDARIVHHHDWTQAPAARDWADAARQAEFKQAAKAWEEIRSATRKARAAAKESLEFAREWLARVDPGVDVDTRGYSTLANALERKSKSLDLTDAERAALKHHQKLLEDAGEAELKLQKASEWAGDRGGHLTLEDQGRRVILGETGGSPNSHASPGSGTMDQVGISGPDIEPPSKQAVQPERYEIAFGENKGGNSPRLGSRGGAQQGTLPYLHDLLSGKGDPRLAERLTALRDAGEHPGFFEALRRGEVVVRYQFVNARPDGTLRAGEFNLGAEVRLRWDGGDTFELITE</sequence>
<dbReference type="RefSeq" id="WP_125227792.1">
    <property type="nucleotide sequence ID" value="NZ_RQYT01000013.1"/>
</dbReference>